<dbReference type="Proteomes" id="UP001230005">
    <property type="component" value="Unassembled WGS sequence"/>
</dbReference>
<proteinExistence type="predicted"/>
<gene>
    <name evidence="1" type="ORF">J2S74_003588</name>
</gene>
<sequence>MSEKTIHYSWFKKEDTDAFFALFQNNLANFVIITVS</sequence>
<keyword evidence="2" id="KW-1185">Reference proteome</keyword>
<dbReference type="EMBL" id="JAUSUG010000015">
    <property type="protein sequence ID" value="MDQ0256170.1"/>
    <property type="molecule type" value="Genomic_DNA"/>
</dbReference>
<name>A0ABT9ZY46_9BACI</name>
<protein>
    <recommendedName>
        <fullName evidence="3">GNAT family N-acetyltransferase</fullName>
    </recommendedName>
</protein>
<evidence type="ECO:0008006" key="3">
    <source>
        <dbReference type="Google" id="ProtNLM"/>
    </source>
</evidence>
<organism evidence="1 2">
    <name type="scientific">Evansella vedderi</name>
    <dbReference type="NCBI Taxonomy" id="38282"/>
    <lineage>
        <taxon>Bacteria</taxon>
        <taxon>Bacillati</taxon>
        <taxon>Bacillota</taxon>
        <taxon>Bacilli</taxon>
        <taxon>Bacillales</taxon>
        <taxon>Bacillaceae</taxon>
        <taxon>Evansella</taxon>
    </lineage>
</organism>
<evidence type="ECO:0000313" key="2">
    <source>
        <dbReference type="Proteomes" id="UP001230005"/>
    </source>
</evidence>
<reference evidence="1 2" key="1">
    <citation type="submission" date="2023-07" db="EMBL/GenBank/DDBJ databases">
        <title>Genomic Encyclopedia of Type Strains, Phase IV (KMG-IV): sequencing the most valuable type-strain genomes for metagenomic binning, comparative biology and taxonomic classification.</title>
        <authorList>
            <person name="Goeker M."/>
        </authorList>
    </citation>
    <scope>NUCLEOTIDE SEQUENCE [LARGE SCALE GENOMIC DNA]</scope>
    <source>
        <strain evidence="1 2">DSM 9768</strain>
    </source>
</reference>
<accession>A0ABT9ZY46</accession>
<comment type="caution">
    <text evidence="1">The sequence shown here is derived from an EMBL/GenBank/DDBJ whole genome shotgun (WGS) entry which is preliminary data.</text>
</comment>
<evidence type="ECO:0000313" key="1">
    <source>
        <dbReference type="EMBL" id="MDQ0256170.1"/>
    </source>
</evidence>